<comment type="caution">
    <text evidence="7">The sequence shown here is derived from an EMBL/GenBank/DDBJ whole genome shotgun (WGS) entry which is preliminary data.</text>
</comment>
<dbReference type="GO" id="GO:0046873">
    <property type="term" value="F:metal ion transmembrane transporter activity"/>
    <property type="evidence" value="ECO:0007669"/>
    <property type="project" value="InterPro"/>
</dbReference>
<proteinExistence type="inferred from homology"/>
<keyword evidence="4 6" id="KW-1133">Transmembrane helix</keyword>
<feature type="transmembrane region" description="Helical" evidence="6">
    <location>
        <begin position="65"/>
        <end position="84"/>
    </location>
</feature>
<reference evidence="7 8" key="1">
    <citation type="submission" date="2019-03" db="EMBL/GenBank/DDBJ databases">
        <title>Genomic Encyclopedia of Type Strains, Phase IV (KMG-IV): sequencing the most valuable type-strain genomes for metagenomic binning, comparative biology and taxonomic classification.</title>
        <authorList>
            <person name="Goeker M."/>
        </authorList>
    </citation>
    <scope>NUCLEOTIDE SEQUENCE [LARGE SCALE GENOMIC DNA]</scope>
    <source>
        <strain evidence="7 8">DSM 24455</strain>
    </source>
</reference>
<dbReference type="InterPro" id="IPR001727">
    <property type="entry name" value="GDT1-like"/>
</dbReference>
<accession>A0A4R7KBZ0</accession>
<evidence type="ECO:0000313" key="8">
    <source>
        <dbReference type="Proteomes" id="UP000295325"/>
    </source>
</evidence>
<dbReference type="RefSeq" id="WP_166636425.1">
    <property type="nucleotide sequence ID" value="NZ_SOAZ01000014.1"/>
</dbReference>
<organism evidence="7 8">
    <name type="scientific">Fonticella tunisiensis</name>
    <dbReference type="NCBI Taxonomy" id="1096341"/>
    <lineage>
        <taxon>Bacteria</taxon>
        <taxon>Bacillati</taxon>
        <taxon>Bacillota</taxon>
        <taxon>Clostridia</taxon>
        <taxon>Eubacteriales</taxon>
        <taxon>Clostridiaceae</taxon>
        <taxon>Fonticella</taxon>
    </lineage>
</organism>
<comment type="subcellular location">
    <subcellularLocation>
        <location evidence="1 6">Membrane</location>
        <topology evidence="1 6">Multi-pass membrane protein</topology>
    </subcellularLocation>
</comment>
<evidence type="ECO:0000256" key="2">
    <source>
        <dbReference type="ARBA" id="ARBA00009190"/>
    </source>
</evidence>
<dbReference type="PANTHER" id="PTHR12608">
    <property type="entry name" value="TRANSMEMBRANE PROTEIN HTP-1 RELATED"/>
    <property type="match status" value="1"/>
</dbReference>
<protein>
    <recommendedName>
        <fullName evidence="6">GDT1 family protein</fullName>
    </recommendedName>
</protein>
<evidence type="ECO:0000256" key="5">
    <source>
        <dbReference type="ARBA" id="ARBA00023136"/>
    </source>
</evidence>
<gene>
    <name evidence="7" type="ORF">EDD71_11449</name>
</gene>
<feature type="transmembrane region" description="Helical" evidence="6">
    <location>
        <begin position="188"/>
        <end position="210"/>
    </location>
</feature>
<dbReference type="AlphaFoldDB" id="A0A4R7KBZ0"/>
<sequence>MFKELFKAFFFIFMAEMGDKTQILAMTFATRYRVSEVLIGVLIGSALNHGLAIALGVYLSNIIPVNTIQLIAAVSFILFGLWTLKSDEEEEEESKKNLGPILTVATSFFIGELGDKTQLTAITLSTDAAYPLFILMGTVSGMLATSEIGIFLGSKLGERIPEYAIKFLSAAVFMFFGILKLFENLPSSYLTPLNIAIFFIILAITSYLFAKPIVQSIKERKTTPLKQVASSLYINTHRLKACINDVCPGKEVCGDCDRNKCLIGYTKDLLENAEKTGDYRVPQDKLLLPEHRIKNFNRDKIRAAIIAAVEGCLNCGEKHNKSCIINKSREALERIYFGETLTFNGDIDDYIEEVRKRERRLAERLEKIRGAKQKE</sequence>
<evidence type="ECO:0000256" key="3">
    <source>
        <dbReference type="ARBA" id="ARBA00022692"/>
    </source>
</evidence>
<feature type="transmembrane region" description="Helical" evidence="6">
    <location>
        <begin position="164"/>
        <end position="182"/>
    </location>
</feature>
<evidence type="ECO:0000256" key="6">
    <source>
        <dbReference type="RuleBase" id="RU365102"/>
    </source>
</evidence>
<dbReference type="Proteomes" id="UP000295325">
    <property type="component" value="Unassembled WGS sequence"/>
</dbReference>
<keyword evidence="5 6" id="KW-0472">Membrane</keyword>
<evidence type="ECO:0000313" key="7">
    <source>
        <dbReference type="EMBL" id="TDT52068.1"/>
    </source>
</evidence>
<evidence type="ECO:0000256" key="1">
    <source>
        <dbReference type="ARBA" id="ARBA00004141"/>
    </source>
</evidence>
<dbReference type="Pfam" id="PF01169">
    <property type="entry name" value="GDT1"/>
    <property type="match status" value="2"/>
</dbReference>
<dbReference type="GO" id="GO:0016020">
    <property type="term" value="C:membrane"/>
    <property type="evidence" value="ECO:0007669"/>
    <property type="project" value="UniProtKB-SubCell"/>
</dbReference>
<dbReference type="EMBL" id="SOAZ01000014">
    <property type="protein sequence ID" value="TDT52068.1"/>
    <property type="molecule type" value="Genomic_DNA"/>
</dbReference>
<evidence type="ECO:0000256" key="4">
    <source>
        <dbReference type="ARBA" id="ARBA00022989"/>
    </source>
</evidence>
<feature type="transmembrane region" description="Helical" evidence="6">
    <location>
        <begin position="129"/>
        <end position="152"/>
    </location>
</feature>
<dbReference type="PANTHER" id="PTHR12608:SF1">
    <property type="entry name" value="TRANSMEMBRANE PROTEIN 165"/>
    <property type="match status" value="1"/>
</dbReference>
<name>A0A4R7KBZ0_9CLOT</name>
<keyword evidence="8" id="KW-1185">Reference proteome</keyword>
<keyword evidence="3 6" id="KW-0812">Transmembrane</keyword>
<comment type="similarity">
    <text evidence="2 6">Belongs to the GDT1 family.</text>
</comment>
<feature type="transmembrane region" description="Helical" evidence="6">
    <location>
        <begin position="37"/>
        <end position="59"/>
    </location>
</feature>
<feature type="transmembrane region" description="Helical" evidence="6">
    <location>
        <begin position="96"/>
        <end position="114"/>
    </location>
</feature>